<dbReference type="InterPro" id="IPR058882">
    <property type="entry name" value="PglZ_C"/>
</dbReference>
<evidence type="ECO:0000313" key="5">
    <source>
        <dbReference type="EMBL" id="MET3605811.1"/>
    </source>
</evidence>
<dbReference type="InterPro" id="IPR058880">
    <property type="entry name" value="PglZ_N"/>
</dbReference>
<evidence type="ECO:0000259" key="2">
    <source>
        <dbReference type="Pfam" id="PF25861"/>
    </source>
</evidence>
<protein>
    <recommendedName>
        <fullName evidence="7">BREX-2 system phosphatase PglZ</fullName>
    </recommendedName>
</protein>
<feature type="region of interest" description="Disordered" evidence="1">
    <location>
        <begin position="752"/>
        <end position="803"/>
    </location>
</feature>
<dbReference type="Proteomes" id="UP001549111">
    <property type="component" value="Unassembled WGS sequence"/>
</dbReference>
<keyword evidence="6" id="KW-1185">Reference proteome</keyword>
<accession>A0ABV2ISD9</accession>
<feature type="domain" description="Alkaline phosphatase-like protein PglZ N-terminal" evidence="3">
    <location>
        <begin position="14"/>
        <end position="103"/>
    </location>
</feature>
<dbReference type="Pfam" id="PF08665">
    <property type="entry name" value="PglZ"/>
    <property type="match status" value="1"/>
</dbReference>
<feature type="domain" description="Alkaline phosphatase-like protein PglZ second" evidence="2">
    <location>
        <begin position="174"/>
        <end position="315"/>
    </location>
</feature>
<name>A0ABV2ISD9_9BURK</name>
<dbReference type="InterPro" id="IPR058881">
    <property type="entry name" value="PglZ_2nd"/>
</dbReference>
<dbReference type="InterPro" id="IPR047992">
    <property type="entry name" value="BREX_PglZ"/>
</dbReference>
<evidence type="ECO:0000313" key="6">
    <source>
        <dbReference type="Proteomes" id="UP001549111"/>
    </source>
</evidence>
<evidence type="ECO:0000259" key="3">
    <source>
        <dbReference type="Pfam" id="PF25862"/>
    </source>
</evidence>
<evidence type="ECO:0000256" key="1">
    <source>
        <dbReference type="SAM" id="MobiDB-lite"/>
    </source>
</evidence>
<evidence type="ECO:0008006" key="7">
    <source>
        <dbReference type="Google" id="ProtNLM"/>
    </source>
</evidence>
<proteinExistence type="predicted"/>
<dbReference type="Pfam" id="PF25861">
    <property type="entry name" value="PglZ_2nd"/>
    <property type="match status" value="1"/>
</dbReference>
<gene>
    <name evidence="5" type="ORF">ABIC99_003645</name>
</gene>
<organism evidence="5 6">
    <name type="scientific">Sphaerotilus sulfidivorans</name>
    <dbReference type="NCBI Taxonomy" id="639200"/>
    <lineage>
        <taxon>Bacteria</taxon>
        <taxon>Pseudomonadati</taxon>
        <taxon>Pseudomonadota</taxon>
        <taxon>Betaproteobacteria</taxon>
        <taxon>Burkholderiales</taxon>
        <taxon>Sphaerotilaceae</taxon>
        <taxon>Sphaerotilus</taxon>
    </lineage>
</organism>
<dbReference type="EMBL" id="JBEPLS010000024">
    <property type="protein sequence ID" value="MET3605811.1"/>
    <property type="molecule type" value="Genomic_DNA"/>
</dbReference>
<sequence>MSMALSVNEAQIAAQIDALLDRDPHTRVVALRSASRQAWPNGLTRRERHFELCWCESRLALREALDRLEQEGASEGCGLVLLTPLGEQDLPADVVARLARGRLFQPQGWEIVRQLFGAQGTDARLGAHDWMPQVLVDLAAQGPYVPVASGFLDAETAWREVLVRGLGLDSARPDACALLAWTLRPDADPRLARLPERGRRDTLKWLSEQAGAGGELTVRCILAGRTGDALALALACGVVFSPRGEGDAALATAAVRMERHIGDQPLGLVAARRWSEDARQLARTLPLETLRGALDRADTLLGELRVAEHAHHSDLLPLGFEQRLARHAQALQAQVEAPGEAQMAAVEETANAVLQHHLAASQTLRSERVCMSRRLARWWGQAGRPASASPADLDALAAQQADEGAYVDWARARLLGGDEQAALSEAYARLRTAVQARREQDARSFALALSQAIGSARTPGARGLPVEQALDRVVAPLARHHPVLLLVVDGLSVSIFRELFDRCERHGWTEILRQEAQRPDCGLAVLPTVTTVSRASLLAGRITRGGQSEEKLAFASHPGLTLLGSPQERPRLFHKADLIDDGHLATDVRAAIGNPALKVVGVVHNAVDDHLGGPQQLHQRWDLQDLRLMLPILREALTARRVVVVTADHGHVLEDGSQQVGTVTGGERWRPGLRAEAAAEIAVSGHRVHTPDGQDQAVLLWSETARYSGRKNGYHGGASPAEVVVPMSVFAPFGMDVPGWKAAPPQHPEWWDLPGAVLPQADAPTPTKAPSRRPGAPRQAPKSARHPQLFTEEEAPVPVQDPEPVVTPGVPVMSAASDWIGALISSPIYASQKQLAARVQLPEAQLRCLLDALGERGGKLGRTALAQRLGLAEIRLGGVLSAARRLLNVDQAPVLVVDERAGVVELNRELLAVQFQLGTGAGRTAGAQAS</sequence>
<dbReference type="Pfam" id="PF25863">
    <property type="entry name" value="PglZ_C"/>
    <property type="match status" value="1"/>
</dbReference>
<dbReference type="Pfam" id="PF25862">
    <property type="entry name" value="PglZ_1st"/>
    <property type="match status" value="1"/>
</dbReference>
<dbReference type="NCBIfam" id="NF033446">
    <property type="entry name" value="BREX_PglZ_2"/>
    <property type="match status" value="1"/>
</dbReference>
<evidence type="ECO:0000259" key="4">
    <source>
        <dbReference type="Pfam" id="PF25863"/>
    </source>
</evidence>
<comment type="caution">
    <text evidence="5">The sequence shown here is derived from an EMBL/GenBank/DDBJ whole genome shotgun (WGS) entry which is preliminary data.</text>
</comment>
<reference evidence="5 6" key="1">
    <citation type="submission" date="2024-06" db="EMBL/GenBank/DDBJ databases">
        <title>Genomic Encyclopedia of Type Strains, Phase IV (KMG-IV): sequencing the most valuable type-strain genomes for metagenomic binning, comparative biology and taxonomic classification.</title>
        <authorList>
            <person name="Goeker M."/>
        </authorList>
    </citation>
    <scope>NUCLEOTIDE SEQUENCE [LARGE SCALE GENOMIC DNA]</scope>
    <source>
        <strain evidence="5 6">D-501</strain>
    </source>
</reference>
<feature type="domain" description="Alkaline phosphatase-like protein PglZ C-terminal" evidence="4">
    <location>
        <begin position="815"/>
        <end position="916"/>
    </location>
</feature>